<comment type="caution">
    <text evidence="3">The sequence shown here is derived from an EMBL/GenBank/DDBJ whole genome shotgun (WGS) entry which is preliminary data.</text>
</comment>
<keyword evidence="3" id="KW-0670">Pyruvate</keyword>
<evidence type="ECO:0000259" key="2">
    <source>
        <dbReference type="Pfam" id="PF01558"/>
    </source>
</evidence>
<reference evidence="3 4" key="1">
    <citation type="submission" date="2020-08" db="EMBL/GenBank/DDBJ databases">
        <title>Sequencing the genomes of 1000 actinobacteria strains.</title>
        <authorList>
            <person name="Klenk H.-P."/>
        </authorList>
    </citation>
    <scope>NUCLEOTIDE SEQUENCE [LARGE SCALE GENOMIC DNA]</scope>
    <source>
        <strain evidence="3 4">DSM 105498</strain>
    </source>
</reference>
<dbReference type="GO" id="GO:0016903">
    <property type="term" value="F:oxidoreductase activity, acting on the aldehyde or oxo group of donors"/>
    <property type="evidence" value="ECO:0007669"/>
    <property type="project" value="InterPro"/>
</dbReference>
<name>A0A7W4VXQ5_9ACTN</name>
<organism evidence="3 4">
    <name type="scientific">Nocardioides soli</name>
    <dbReference type="NCBI Taxonomy" id="1036020"/>
    <lineage>
        <taxon>Bacteria</taxon>
        <taxon>Bacillati</taxon>
        <taxon>Actinomycetota</taxon>
        <taxon>Actinomycetes</taxon>
        <taxon>Propionibacteriales</taxon>
        <taxon>Nocardioidaceae</taxon>
        <taxon>Nocardioides</taxon>
    </lineage>
</organism>
<dbReference type="InterPro" id="IPR052554">
    <property type="entry name" value="2-oxoglutarate_synth_KorC"/>
</dbReference>
<accession>A0A7W4VXQ5</accession>
<dbReference type="Pfam" id="PF01558">
    <property type="entry name" value="POR"/>
    <property type="match status" value="1"/>
</dbReference>
<feature type="domain" description="Pyruvate/ketoisovalerate oxidoreductase catalytic" evidence="2">
    <location>
        <begin position="1"/>
        <end position="122"/>
    </location>
</feature>
<dbReference type="PANTHER" id="PTHR42730:SF1">
    <property type="entry name" value="2-OXOGLUTARATE SYNTHASE SUBUNIT KORC"/>
    <property type="match status" value="1"/>
</dbReference>
<dbReference type="AlphaFoldDB" id="A0A7W4VXQ5"/>
<dbReference type="InterPro" id="IPR002869">
    <property type="entry name" value="Pyrv_flavodox_OxRed_cen"/>
</dbReference>
<dbReference type="InterPro" id="IPR019752">
    <property type="entry name" value="Pyrv/ketoisovalerate_OxRed_cat"/>
</dbReference>
<sequence>MSDEPVVAPPTVERAWSGIVMHHDYSEATLARLRPDSFVVVDSTVFEGELPQDLRRVSRVPATALAIEVGRKQVACTVLLGAFAAITELVPLESLVGALPAALPAYRGKLTELNREALEVGFRAGSDIARRDAVDGASRVAVP</sequence>
<evidence type="ECO:0000256" key="1">
    <source>
        <dbReference type="ARBA" id="ARBA00023002"/>
    </source>
</evidence>
<keyword evidence="1" id="KW-0560">Oxidoreductase</keyword>
<dbReference type="PANTHER" id="PTHR42730">
    <property type="entry name" value="2-OXOGLUTARATE SYNTHASE SUBUNIT KORC"/>
    <property type="match status" value="1"/>
</dbReference>
<proteinExistence type="predicted"/>
<evidence type="ECO:0000313" key="4">
    <source>
        <dbReference type="Proteomes" id="UP000589626"/>
    </source>
</evidence>
<dbReference type="Gene3D" id="3.40.920.10">
    <property type="entry name" value="Pyruvate-ferredoxin oxidoreductase, PFOR, domain III"/>
    <property type="match status" value="1"/>
</dbReference>
<keyword evidence="4" id="KW-1185">Reference proteome</keyword>
<dbReference type="SUPFAM" id="SSF53323">
    <property type="entry name" value="Pyruvate-ferredoxin oxidoreductase, PFOR, domain III"/>
    <property type="match status" value="1"/>
</dbReference>
<evidence type="ECO:0000313" key="3">
    <source>
        <dbReference type="EMBL" id="MBB3043734.1"/>
    </source>
</evidence>
<dbReference type="Proteomes" id="UP000589626">
    <property type="component" value="Unassembled WGS sequence"/>
</dbReference>
<dbReference type="EMBL" id="JACHWR010000002">
    <property type="protein sequence ID" value="MBB3043734.1"/>
    <property type="molecule type" value="Genomic_DNA"/>
</dbReference>
<gene>
    <name evidence="3" type="ORF">FHU40_003552</name>
</gene>
<protein>
    <submittedName>
        <fullName evidence="3">Pyruvate/2-oxoacid:ferredoxin oxidoreductase gamma subunit</fullName>
    </submittedName>
</protein>